<dbReference type="InterPro" id="IPR006439">
    <property type="entry name" value="HAD-SF_hydro_IA"/>
</dbReference>
<dbReference type="InterPro" id="IPR023214">
    <property type="entry name" value="HAD_sf"/>
</dbReference>
<dbReference type="PANTHER" id="PTHR18901">
    <property type="entry name" value="2-DEOXYGLUCOSE-6-PHOSPHATE PHOSPHATASE 2"/>
    <property type="match status" value="1"/>
</dbReference>
<reference evidence="1 2" key="1">
    <citation type="submission" date="2024-05" db="EMBL/GenBank/DDBJ databases">
        <title>Genetic variation in Jamaican populations of the coffee berry borer (Hypothenemus hampei).</title>
        <authorList>
            <person name="Errbii M."/>
            <person name="Myrie A."/>
        </authorList>
    </citation>
    <scope>NUCLEOTIDE SEQUENCE [LARGE SCALE GENOMIC DNA]</scope>
    <source>
        <strain evidence="1">JA-Hopewell-2020-01-JO</strain>
        <tissue evidence="1">Whole body</tissue>
    </source>
</reference>
<dbReference type="InterPro" id="IPR036412">
    <property type="entry name" value="HAD-like_sf"/>
</dbReference>
<dbReference type="InterPro" id="IPR023198">
    <property type="entry name" value="PGP-like_dom2"/>
</dbReference>
<dbReference type="SFLD" id="SFLDS00003">
    <property type="entry name" value="Haloacid_Dehalogenase"/>
    <property type="match status" value="1"/>
</dbReference>
<dbReference type="SFLD" id="SFLDG01129">
    <property type="entry name" value="C1.5:_HAD__Beta-PGM__Phosphata"/>
    <property type="match status" value="1"/>
</dbReference>
<comment type="caution">
    <text evidence="1">The sequence shown here is derived from an EMBL/GenBank/DDBJ whole genome shotgun (WGS) entry which is preliminary data.</text>
</comment>
<dbReference type="NCBIfam" id="TIGR01509">
    <property type="entry name" value="HAD-SF-IA-v3"/>
    <property type="match status" value="1"/>
</dbReference>
<accession>A0ABD1EKK6</accession>
<dbReference type="Pfam" id="PF13419">
    <property type="entry name" value="HAD_2"/>
    <property type="match status" value="1"/>
</dbReference>
<dbReference type="Gene3D" id="3.40.50.1000">
    <property type="entry name" value="HAD superfamily/HAD-like"/>
    <property type="match status" value="1"/>
</dbReference>
<dbReference type="Proteomes" id="UP001566132">
    <property type="component" value="Unassembled WGS sequence"/>
</dbReference>
<dbReference type="SUPFAM" id="SSF56784">
    <property type="entry name" value="HAD-like"/>
    <property type="match status" value="1"/>
</dbReference>
<proteinExistence type="predicted"/>
<evidence type="ECO:0000313" key="2">
    <source>
        <dbReference type="Proteomes" id="UP001566132"/>
    </source>
</evidence>
<dbReference type="EMBL" id="JBDJPC010000006">
    <property type="protein sequence ID" value="KAL1497029.1"/>
    <property type="molecule type" value="Genomic_DNA"/>
</dbReference>
<keyword evidence="2" id="KW-1185">Reference proteome</keyword>
<dbReference type="FunFam" id="3.40.50.1000:FF:000055">
    <property type="entry name" value="Haloacid dehalogenase-like hydrolase family protein"/>
    <property type="match status" value="1"/>
</dbReference>
<organism evidence="1 2">
    <name type="scientific">Hypothenemus hampei</name>
    <name type="common">Coffee berry borer</name>
    <dbReference type="NCBI Taxonomy" id="57062"/>
    <lineage>
        <taxon>Eukaryota</taxon>
        <taxon>Metazoa</taxon>
        <taxon>Ecdysozoa</taxon>
        <taxon>Arthropoda</taxon>
        <taxon>Hexapoda</taxon>
        <taxon>Insecta</taxon>
        <taxon>Pterygota</taxon>
        <taxon>Neoptera</taxon>
        <taxon>Endopterygota</taxon>
        <taxon>Coleoptera</taxon>
        <taxon>Polyphaga</taxon>
        <taxon>Cucujiformia</taxon>
        <taxon>Curculionidae</taxon>
        <taxon>Scolytinae</taxon>
        <taxon>Hypothenemus</taxon>
    </lineage>
</organism>
<protein>
    <submittedName>
        <fullName evidence="1">Uncharacterized protein</fullName>
    </submittedName>
</protein>
<dbReference type="Gene3D" id="1.10.150.240">
    <property type="entry name" value="Putative phosphatase, domain 2"/>
    <property type="match status" value="1"/>
</dbReference>
<name>A0ABD1EKK6_HYPHA</name>
<dbReference type="PANTHER" id="PTHR18901:SF38">
    <property type="entry name" value="PSEUDOURIDINE-5'-PHOSPHATASE"/>
    <property type="match status" value="1"/>
</dbReference>
<dbReference type="InterPro" id="IPR041492">
    <property type="entry name" value="HAD_2"/>
</dbReference>
<dbReference type="AlphaFoldDB" id="A0ABD1EKK6"/>
<gene>
    <name evidence="1" type="ORF">ABEB36_008058</name>
</gene>
<evidence type="ECO:0000313" key="1">
    <source>
        <dbReference type="EMBL" id="KAL1497029.1"/>
    </source>
</evidence>
<sequence length="226" mass="25579">MSFKKVSHVIFDLDGLILDTERSYEKIMHAMAESHSKEYSPDVKFKLMGTPEIECARIFVEELNIPITVEECLKDYYKRIEEELTNPPFMPGATRLIKHLVTNKIPIAIATSSGRVTYDIKTKNYQDIFQLFNHVVCGTNNPEVPKGKPAPDIFLVCAKYFSDYPDPCNVLVFEDSPNGLRAGLDAGMQVVFVPDHRVGNEDRTLATLTLDSLEQFKPELFGLPSF</sequence>